<evidence type="ECO:0000313" key="2">
    <source>
        <dbReference type="Proteomes" id="UP000886653"/>
    </source>
</evidence>
<dbReference type="Proteomes" id="UP000886653">
    <property type="component" value="Unassembled WGS sequence"/>
</dbReference>
<dbReference type="AlphaFoldDB" id="A0A9P6NX63"/>
<dbReference type="Gene3D" id="3.30.420.10">
    <property type="entry name" value="Ribonuclease H-like superfamily/Ribonuclease H"/>
    <property type="match status" value="1"/>
</dbReference>
<dbReference type="GO" id="GO:0003676">
    <property type="term" value="F:nucleic acid binding"/>
    <property type="evidence" value="ECO:0007669"/>
    <property type="project" value="InterPro"/>
</dbReference>
<comment type="caution">
    <text evidence="1">The sequence shown here is derived from an EMBL/GenBank/DDBJ whole genome shotgun (WGS) entry which is preliminary data.</text>
</comment>
<evidence type="ECO:0000313" key="1">
    <source>
        <dbReference type="EMBL" id="KAG0152042.1"/>
    </source>
</evidence>
<reference evidence="1" key="1">
    <citation type="submission" date="2013-11" db="EMBL/GenBank/DDBJ databases">
        <title>Genome sequence of the fusiform rust pathogen reveals effectors for host alternation and coevolution with pine.</title>
        <authorList>
            <consortium name="DOE Joint Genome Institute"/>
            <person name="Smith K."/>
            <person name="Pendleton A."/>
            <person name="Kubisiak T."/>
            <person name="Anderson C."/>
            <person name="Salamov A."/>
            <person name="Aerts A."/>
            <person name="Riley R."/>
            <person name="Clum A."/>
            <person name="Lindquist E."/>
            <person name="Ence D."/>
            <person name="Campbell M."/>
            <person name="Kronenberg Z."/>
            <person name="Feau N."/>
            <person name="Dhillon B."/>
            <person name="Hamelin R."/>
            <person name="Burleigh J."/>
            <person name="Smith J."/>
            <person name="Yandell M."/>
            <person name="Nelson C."/>
            <person name="Grigoriev I."/>
            <person name="Davis J."/>
        </authorList>
    </citation>
    <scope>NUCLEOTIDE SEQUENCE</scope>
    <source>
        <strain evidence="1">G11</strain>
    </source>
</reference>
<sequence>MVSHCYQQSILMDYLLLHVKKEVTFLPRMSPYLLPSSALIIDNAQIHHDGRIDELCEKHGIILIYLPPLLT</sequence>
<proteinExistence type="predicted"/>
<dbReference type="OrthoDB" id="2142724at2759"/>
<name>A0A9P6NX63_9BASI</name>
<evidence type="ECO:0008006" key="3">
    <source>
        <dbReference type="Google" id="ProtNLM"/>
    </source>
</evidence>
<accession>A0A9P6NX63</accession>
<dbReference type="EMBL" id="MU167210">
    <property type="protein sequence ID" value="KAG0152042.1"/>
    <property type="molecule type" value="Genomic_DNA"/>
</dbReference>
<organism evidence="1 2">
    <name type="scientific">Cronartium quercuum f. sp. fusiforme G11</name>
    <dbReference type="NCBI Taxonomy" id="708437"/>
    <lineage>
        <taxon>Eukaryota</taxon>
        <taxon>Fungi</taxon>
        <taxon>Dikarya</taxon>
        <taxon>Basidiomycota</taxon>
        <taxon>Pucciniomycotina</taxon>
        <taxon>Pucciniomycetes</taxon>
        <taxon>Pucciniales</taxon>
        <taxon>Coleosporiaceae</taxon>
        <taxon>Cronartium</taxon>
    </lineage>
</organism>
<dbReference type="InterPro" id="IPR036397">
    <property type="entry name" value="RNaseH_sf"/>
</dbReference>
<protein>
    <recommendedName>
        <fullName evidence="3">Tc1-like transposase DDE domain-containing protein</fullName>
    </recommendedName>
</protein>
<gene>
    <name evidence="1" type="ORF">CROQUDRAFT_694151</name>
</gene>
<keyword evidence="2" id="KW-1185">Reference proteome</keyword>